<organism evidence="7 9">
    <name type="scientific">Anaerotruncus colihominis</name>
    <dbReference type="NCBI Taxonomy" id="169435"/>
    <lineage>
        <taxon>Bacteria</taxon>
        <taxon>Bacillati</taxon>
        <taxon>Bacillota</taxon>
        <taxon>Clostridia</taxon>
        <taxon>Eubacteriales</taxon>
        <taxon>Oscillospiraceae</taxon>
        <taxon>Anaerotruncus</taxon>
    </lineage>
</organism>
<feature type="transmembrane region" description="Helical" evidence="6">
    <location>
        <begin position="270"/>
        <end position="290"/>
    </location>
</feature>
<keyword evidence="2" id="KW-1003">Cell membrane</keyword>
<proteinExistence type="predicted"/>
<protein>
    <submittedName>
        <fullName evidence="7 8">ABC transporter permease</fullName>
    </submittedName>
</protein>
<reference evidence="7 9" key="1">
    <citation type="submission" date="2015-09" db="EMBL/GenBank/DDBJ databases">
        <authorList>
            <consortium name="Pathogen Informatics"/>
        </authorList>
    </citation>
    <scope>NUCLEOTIDE SEQUENCE [LARGE SCALE GENOMIC DNA]</scope>
    <source>
        <strain evidence="7 9">2789STDY5834939</strain>
    </source>
</reference>
<feature type="transmembrane region" description="Helical" evidence="6">
    <location>
        <begin position="88"/>
        <end position="107"/>
    </location>
</feature>
<evidence type="ECO:0000256" key="6">
    <source>
        <dbReference type="SAM" id="Phobius"/>
    </source>
</evidence>
<sequence length="304" mass="32066">MSAVNNIIYQSVVYLAPVLLCVLGGIFAYKANVLNIALEGMMMAGAFVSMLIANLTGSVPAGYLSAFAACLLLGLVFSLMGVTLKGNVIVIGLAINMLVPATAGFIMKIMSVPSITLQGFSTNSIVLNIPGVEHIPVLGPILSGHPPITYVAYLMIAVMSVLMYRTRFGVHVRVVGENEDTAISLGLKTDLYKIAAILIGAGCCALAGINLALERLSLYTNNMTAGRGFIAIAAIYCGRGRPLPCALYAVLFSLANALAEYFSLQVSASLLLKVVPYVVMVAVLTAASIVNRRRVRVRGAFAEN</sequence>
<keyword evidence="3 6" id="KW-0812">Transmembrane</keyword>
<dbReference type="RefSeq" id="WP_055243713.1">
    <property type="nucleotide sequence ID" value="NZ_CABIWA010000002.1"/>
</dbReference>
<feature type="transmembrane region" description="Helical" evidence="6">
    <location>
        <begin position="36"/>
        <end position="55"/>
    </location>
</feature>
<dbReference type="InterPro" id="IPR001851">
    <property type="entry name" value="ABC_transp_permease"/>
</dbReference>
<evidence type="ECO:0000313" key="9">
    <source>
        <dbReference type="Proteomes" id="UP000095765"/>
    </source>
</evidence>
<dbReference type="Proteomes" id="UP000260828">
    <property type="component" value="Unassembled WGS sequence"/>
</dbReference>
<dbReference type="Proteomes" id="UP000095765">
    <property type="component" value="Unassembled WGS sequence"/>
</dbReference>
<gene>
    <name evidence="8" type="ORF">DXC40_06205</name>
    <name evidence="7" type="ORF">ERS852551_00125</name>
</gene>
<dbReference type="GO" id="GO:0022857">
    <property type="term" value="F:transmembrane transporter activity"/>
    <property type="evidence" value="ECO:0007669"/>
    <property type="project" value="InterPro"/>
</dbReference>
<accession>A0A174LJ61</accession>
<evidence type="ECO:0000256" key="4">
    <source>
        <dbReference type="ARBA" id="ARBA00022989"/>
    </source>
</evidence>
<feature type="transmembrane region" description="Helical" evidence="6">
    <location>
        <begin position="194"/>
        <end position="213"/>
    </location>
</feature>
<dbReference type="EMBL" id="CZBE01000001">
    <property type="protein sequence ID" value="CUP21885.1"/>
    <property type="molecule type" value="Genomic_DNA"/>
</dbReference>
<evidence type="ECO:0000256" key="2">
    <source>
        <dbReference type="ARBA" id="ARBA00022475"/>
    </source>
</evidence>
<evidence type="ECO:0000313" key="7">
    <source>
        <dbReference type="EMBL" id="CUP21885.1"/>
    </source>
</evidence>
<evidence type="ECO:0000256" key="1">
    <source>
        <dbReference type="ARBA" id="ARBA00004651"/>
    </source>
</evidence>
<dbReference type="OrthoDB" id="9792579at2"/>
<dbReference type="GO" id="GO:0005886">
    <property type="term" value="C:plasma membrane"/>
    <property type="evidence" value="ECO:0007669"/>
    <property type="project" value="UniProtKB-SubCell"/>
</dbReference>
<feature type="transmembrane region" description="Helical" evidence="6">
    <location>
        <begin position="12"/>
        <end position="29"/>
    </location>
</feature>
<evidence type="ECO:0000256" key="5">
    <source>
        <dbReference type="ARBA" id="ARBA00023136"/>
    </source>
</evidence>
<keyword evidence="4 6" id="KW-1133">Transmembrane helix</keyword>
<dbReference type="EMBL" id="QVME01000002">
    <property type="protein sequence ID" value="RGE68882.1"/>
    <property type="molecule type" value="Genomic_DNA"/>
</dbReference>
<dbReference type="AlphaFoldDB" id="A0A174LJ61"/>
<feature type="transmembrane region" description="Helical" evidence="6">
    <location>
        <begin position="147"/>
        <end position="164"/>
    </location>
</feature>
<dbReference type="CDD" id="cd06580">
    <property type="entry name" value="TM_PBP1_transp_TpRbsC_like"/>
    <property type="match status" value="1"/>
</dbReference>
<dbReference type="PANTHER" id="PTHR43370:SF2">
    <property type="entry name" value="ABC TRANSPORTER PERMEASE PROTEIN"/>
    <property type="match status" value="1"/>
</dbReference>
<name>A0A174LJ61_9FIRM</name>
<keyword evidence="5 6" id="KW-0472">Membrane</keyword>
<feature type="transmembrane region" description="Helical" evidence="6">
    <location>
        <begin position="61"/>
        <end position="81"/>
    </location>
</feature>
<dbReference type="Pfam" id="PF02653">
    <property type="entry name" value="BPD_transp_2"/>
    <property type="match status" value="1"/>
</dbReference>
<reference evidence="8 10" key="2">
    <citation type="submission" date="2018-08" db="EMBL/GenBank/DDBJ databases">
        <title>A genome reference for cultivated species of the human gut microbiota.</title>
        <authorList>
            <person name="Zou Y."/>
            <person name="Xue W."/>
            <person name="Luo G."/>
        </authorList>
    </citation>
    <scope>NUCLEOTIDE SEQUENCE [LARGE SCALE GENOMIC DNA]</scope>
    <source>
        <strain evidence="8 10">TF05-12AC</strain>
    </source>
</reference>
<evidence type="ECO:0000313" key="8">
    <source>
        <dbReference type="EMBL" id="RGE68882.1"/>
    </source>
</evidence>
<evidence type="ECO:0000256" key="3">
    <source>
        <dbReference type="ARBA" id="ARBA00022692"/>
    </source>
</evidence>
<comment type="subcellular location">
    <subcellularLocation>
        <location evidence="1">Cell membrane</location>
        <topology evidence="1">Multi-pass membrane protein</topology>
    </subcellularLocation>
</comment>
<evidence type="ECO:0000313" key="10">
    <source>
        <dbReference type="Proteomes" id="UP000260828"/>
    </source>
</evidence>
<dbReference type="PANTHER" id="PTHR43370">
    <property type="entry name" value="SUGAR ABC TRANSPORTER INTEGRAL MEMBRANE PROTEIN-RELATED"/>
    <property type="match status" value="1"/>
</dbReference>